<name>A0A9D2LVJ9_9FIRM</name>
<dbReference type="SUPFAM" id="SSF55021">
    <property type="entry name" value="ACT-like"/>
    <property type="match status" value="1"/>
</dbReference>
<organism evidence="1 2">
    <name type="scientific">Candidatus Acutalibacter ornithocaccae</name>
    <dbReference type="NCBI Taxonomy" id="2838416"/>
    <lineage>
        <taxon>Bacteria</taxon>
        <taxon>Bacillati</taxon>
        <taxon>Bacillota</taxon>
        <taxon>Clostridia</taxon>
        <taxon>Eubacteriales</taxon>
        <taxon>Acutalibacteraceae</taxon>
        <taxon>Acutalibacter</taxon>
    </lineage>
</organism>
<evidence type="ECO:0000313" key="2">
    <source>
        <dbReference type="Proteomes" id="UP000824214"/>
    </source>
</evidence>
<gene>
    <name evidence="1" type="ORF">H9942_00070</name>
</gene>
<sequence length="84" mass="9364">MNCYYIIGLRVDHRHSNALNLQKTLTEFGCNIKLRVGLHETGEDFCSDDGVIMLQACGDKETIGKMMDAFNNVEGVTAKLLDLN</sequence>
<reference evidence="1" key="1">
    <citation type="journal article" date="2021" name="PeerJ">
        <title>Extensive microbial diversity within the chicken gut microbiome revealed by metagenomics and culture.</title>
        <authorList>
            <person name="Gilroy R."/>
            <person name="Ravi A."/>
            <person name="Getino M."/>
            <person name="Pursley I."/>
            <person name="Horton D.L."/>
            <person name="Alikhan N.F."/>
            <person name="Baker D."/>
            <person name="Gharbi K."/>
            <person name="Hall N."/>
            <person name="Watson M."/>
            <person name="Adriaenssens E.M."/>
            <person name="Foster-Nyarko E."/>
            <person name="Jarju S."/>
            <person name="Secka A."/>
            <person name="Antonio M."/>
            <person name="Oren A."/>
            <person name="Chaudhuri R.R."/>
            <person name="La Ragione R."/>
            <person name="Hildebrand F."/>
            <person name="Pallen M.J."/>
        </authorList>
    </citation>
    <scope>NUCLEOTIDE SEQUENCE</scope>
    <source>
        <strain evidence="1">ChiBcolR8-3208</strain>
    </source>
</reference>
<accession>A0A9D2LVJ9</accession>
<reference evidence="1" key="2">
    <citation type="submission" date="2021-04" db="EMBL/GenBank/DDBJ databases">
        <authorList>
            <person name="Gilroy R."/>
        </authorList>
    </citation>
    <scope>NUCLEOTIDE SEQUENCE</scope>
    <source>
        <strain evidence="1">ChiBcolR8-3208</strain>
    </source>
</reference>
<protein>
    <submittedName>
        <fullName evidence="1">Uncharacterized protein</fullName>
    </submittedName>
</protein>
<dbReference type="EMBL" id="DWXZ01000002">
    <property type="protein sequence ID" value="HJB36446.1"/>
    <property type="molecule type" value="Genomic_DNA"/>
</dbReference>
<dbReference type="Proteomes" id="UP000824214">
    <property type="component" value="Unassembled WGS sequence"/>
</dbReference>
<evidence type="ECO:0000313" key="1">
    <source>
        <dbReference type="EMBL" id="HJB36446.1"/>
    </source>
</evidence>
<dbReference type="InterPro" id="IPR027271">
    <property type="entry name" value="Acetolactate_synth/TF_NikR_C"/>
</dbReference>
<dbReference type="Gene3D" id="3.30.70.1150">
    <property type="entry name" value="ACT-like. Chain A, domain 2"/>
    <property type="match status" value="1"/>
</dbReference>
<dbReference type="AlphaFoldDB" id="A0A9D2LVJ9"/>
<comment type="caution">
    <text evidence="1">The sequence shown here is derived from an EMBL/GenBank/DDBJ whole genome shotgun (WGS) entry which is preliminary data.</text>
</comment>
<dbReference type="InterPro" id="IPR045865">
    <property type="entry name" value="ACT-like_dom_sf"/>
</dbReference>
<proteinExistence type="predicted"/>